<keyword evidence="3" id="KW-0489">Methyltransferase</keyword>
<reference evidence="7" key="1">
    <citation type="submission" date="2023-03" db="EMBL/GenBank/DDBJ databases">
        <title>Andean soil-derived lignocellulolytic bacterial consortium as a source of novel taxa and putative plastic-active enzymes.</title>
        <authorList>
            <person name="Diaz-Garcia L."/>
            <person name="Chuvochina M."/>
            <person name="Feuerriegel G."/>
            <person name="Bunk B."/>
            <person name="Sproer C."/>
            <person name="Streit W.R."/>
            <person name="Rodriguez L.M."/>
            <person name="Overmann J."/>
            <person name="Jimenez D.J."/>
        </authorList>
    </citation>
    <scope>NUCLEOTIDE SEQUENCE</scope>
    <source>
        <strain evidence="7">MAG 4196</strain>
    </source>
</reference>
<keyword evidence="5" id="KW-0949">S-adenosyl-L-methionine</keyword>
<gene>
    <name evidence="7" type="ORF">P0Y65_19590</name>
</gene>
<dbReference type="Proteomes" id="UP001217476">
    <property type="component" value="Chromosome"/>
</dbReference>
<dbReference type="Gene3D" id="3.40.50.150">
    <property type="entry name" value="Vaccinia Virus protein VP39"/>
    <property type="match status" value="1"/>
</dbReference>
<dbReference type="GO" id="GO:0032259">
    <property type="term" value="P:methylation"/>
    <property type="evidence" value="ECO:0007669"/>
    <property type="project" value="UniProtKB-KW"/>
</dbReference>
<dbReference type="AlphaFoldDB" id="A0AAJ5VZ38"/>
<evidence type="ECO:0000259" key="6">
    <source>
        <dbReference type="PROSITE" id="PS50123"/>
    </source>
</evidence>
<proteinExistence type="predicted"/>
<dbReference type="EC" id="2.1.1.80" evidence="2"/>
<dbReference type="Pfam" id="PF01739">
    <property type="entry name" value="CheR"/>
    <property type="match status" value="1"/>
</dbReference>
<evidence type="ECO:0000256" key="4">
    <source>
        <dbReference type="ARBA" id="ARBA00022679"/>
    </source>
</evidence>
<protein>
    <recommendedName>
        <fullName evidence="2">protein-glutamate O-methyltransferase</fullName>
        <ecNumber evidence="2">2.1.1.80</ecNumber>
    </recommendedName>
</protein>
<dbReference type="SUPFAM" id="SSF53335">
    <property type="entry name" value="S-adenosyl-L-methionine-dependent methyltransferases"/>
    <property type="match status" value="1"/>
</dbReference>
<dbReference type="EMBL" id="CP119312">
    <property type="protein sequence ID" value="WEK06850.1"/>
    <property type="molecule type" value="Genomic_DNA"/>
</dbReference>
<dbReference type="PANTHER" id="PTHR24422:SF10">
    <property type="entry name" value="CHEMOTAXIS PROTEIN METHYLTRANSFERASE 2"/>
    <property type="match status" value="1"/>
</dbReference>
<dbReference type="InterPro" id="IPR029063">
    <property type="entry name" value="SAM-dependent_MTases_sf"/>
</dbReference>
<evidence type="ECO:0000256" key="5">
    <source>
        <dbReference type="ARBA" id="ARBA00022691"/>
    </source>
</evidence>
<dbReference type="CDD" id="cd02440">
    <property type="entry name" value="AdoMet_MTases"/>
    <property type="match status" value="1"/>
</dbReference>
<name>A0AAJ5VZ38_9HYPH</name>
<comment type="catalytic activity">
    <reaction evidence="1">
        <text>L-glutamyl-[protein] + S-adenosyl-L-methionine = [protein]-L-glutamate 5-O-methyl ester + S-adenosyl-L-homocysteine</text>
        <dbReference type="Rhea" id="RHEA:24452"/>
        <dbReference type="Rhea" id="RHEA-COMP:10208"/>
        <dbReference type="Rhea" id="RHEA-COMP:10311"/>
        <dbReference type="ChEBI" id="CHEBI:29973"/>
        <dbReference type="ChEBI" id="CHEBI:57856"/>
        <dbReference type="ChEBI" id="CHEBI:59789"/>
        <dbReference type="ChEBI" id="CHEBI:82795"/>
        <dbReference type="EC" id="2.1.1.80"/>
    </reaction>
</comment>
<evidence type="ECO:0000256" key="1">
    <source>
        <dbReference type="ARBA" id="ARBA00001541"/>
    </source>
</evidence>
<dbReference type="Gene3D" id="1.10.155.10">
    <property type="entry name" value="Chemotaxis receptor methyltransferase CheR, N-terminal domain"/>
    <property type="match status" value="1"/>
</dbReference>
<evidence type="ECO:0000256" key="2">
    <source>
        <dbReference type="ARBA" id="ARBA00012534"/>
    </source>
</evidence>
<dbReference type="InterPro" id="IPR050903">
    <property type="entry name" value="Bact_Chemotaxis_MeTrfase"/>
</dbReference>
<dbReference type="InterPro" id="IPR022642">
    <property type="entry name" value="CheR_C"/>
</dbReference>
<dbReference type="PANTHER" id="PTHR24422">
    <property type="entry name" value="CHEMOTAXIS PROTEIN METHYLTRANSFERASE"/>
    <property type="match status" value="1"/>
</dbReference>
<dbReference type="Pfam" id="PF03705">
    <property type="entry name" value="CheR_N"/>
    <property type="match status" value="1"/>
</dbReference>
<evidence type="ECO:0000313" key="7">
    <source>
        <dbReference type="EMBL" id="WEK06850.1"/>
    </source>
</evidence>
<dbReference type="InterPro" id="IPR036804">
    <property type="entry name" value="CheR_N_sf"/>
</dbReference>
<keyword evidence="4" id="KW-0808">Transferase</keyword>
<dbReference type="SUPFAM" id="SSF47757">
    <property type="entry name" value="Chemotaxis receptor methyltransferase CheR, N-terminal domain"/>
    <property type="match status" value="1"/>
</dbReference>
<dbReference type="PROSITE" id="PS50123">
    <property type="entry name" value="CHER"/>
    <property type="match status" value="1"/>
</dbReference>
<dbReference type="GO" id="GO:0008983">
    <property type="term" value="F:protein-glutamate O-methyltransferase activity"/>
    <property type="evidence" value="ECO:0007669"/>
    <property type="project" value="UniProtKB-EC"/>
</dbReference>
<dbReference type="InterPro" id="IPR022641">
    <property type="entry name" value="CheR_N"/>
</dbReference>
<sequence>MLARAKALAPLSSVDFARLCDLLYTHTGMQFDEAKRYYLDRRVADRMVQTGTETFAEYLSQLRTRPEEIQHLINSVTVNETYFYREEHQLACLSKSILPEVALTKKPGDRIRIWSMPCSSGEEPYSIAIWLLENWHLVDAYNVEIVGSDIDTDVIEQARGARYAPRALARLPEAIVNGYFSATEDGQRQLIADLRESVSFSRVNMMDEASVSAMGTFDVIFCRNLLIYFDDAARERGIQSLFDILRPGGFICLGHSETMSRISDRFLTRRFEDAIVYQRPR</sequence>
<dbReference type="PRINTS" id="PR00996">
    <property type="entry name" value="CHERMTFRASE"/>
</dbReference>
<organism evidence="7 8">
    <name type="scientific">Candidatus Devosia phytovorans</name>
    <dbReference type="NCBI Taxonomy" id="3121372"/>
    <lineage>
        <taxon>Bacteria</taxon>
        <taxon>Pseudomonadati</taxon>
        <taxon>Pseudomonadota</taxon>
        <taxon>Alphaproteobacteria</taxon>
        <taxon>Hyphomicrobiales</taxon>
        <taxon>Devosiaceae</taxon>
        <taxon>Devosia</taxon>
    </lineage>
</organism>
<dbReference type="SMART" id="SM00138">
    <property type="entry name" value="MeTrc"/>
    <property type="match status" value="1"/>
</dbReference>
<accession>A0AAJ5VZ38</accession>
<feature type="domain" description="CheR-type methyltransferase" evidence="6">
    <location>
        <begin position="4"/>
        <end position="281"/>
    </location>
</feature>
<dbReference type="InterPro" id="IPR000780">
    <property type="entry name" value="CheR_MeTrfase"/>
</dbReference>
<evidence type="ECO:0000313" key="8">
    <source>
        <dbReference type="Proteomes" id="UP001217476"/>
    </source>
</evidence>
<evidence type="ECO:0000256" key="3">
    <source>
        <dbReference type="ARBA" id="ARBA00022603"/>
    </source>
</evidence>